<dbReference type="Proteomes" id="UP001500880">
    <property type="component" value="Unassembled WGS sequence"/>
</dbReference>
<comment type="function">
    <text evidence="3">Probably deamidates glutamine residues to glutamate on methyl-accepting chemotaxis receptors (MCPs), playing an important role in chemotaxis.</text>
</comment>
<evidence type="ECO:0000313" key="4">
    <source>
        <dbReference type="EMBL" id="GAA0495751.1"/>
    </source>
</evidence>
<gene>
    <name evidence="3 4" type="primary">cheD</name>
    <name evidence="4" type="ORF">GCM10008986_23180</name>
</gene>
<dbReference type="PANTHER" id="PTHR35147">
    <property type="entry name" value="CHEMORECEPTOR GLUTAMINE DEAMIDASE CHED-RELATED"/>
    <property type="match status" value="1"/>
</dbReference>
<dbReference type="SUPFAM" id="SSF64438">
    <property type="entry name" value="CNF1/YfiH-like putative cysteine hydrolases"/>
    <property type="match status" value="1"/>
</dbReference>
<organism evidence="4 5">
    <name type="scientific">Salinibacillus aidingensis</name>
    <dbReference type="NCBI Taxonomy" id="237684"/>
    <lineage>
        <taxon>Bacteria</taxon>
        <taxon>Bacillati</taxon>
        <taxon>Bacillota</taxon>
        <taxon>Bacilli</taxon>
        <taxon>Bacillales</taxon>
        <taxon>Bacillaceae</taxon>
        <taxon>Salinibacillus</taxon>
    </lineage>
</organism>
<accession>A0ABP3L915</accession>
<evidence type="ECO:0000313" key="5">
    <source>
        <dbReference type="Proteomes" id="UP001500880"/>
    </source>
</evidence>
<dbReference type="CDD" id="cd16352">
    <property type="entry name" value="CheD"/>
    <property type="match status" value="1"/>
</dbReference>
<keyword evidence="2 3" id="KW-0378">Hydrolase</keyword>
<protein>
    <recommendedName>
        <fullName evidence="3">Probable chemoreceptor glutamine deamidase CheD</fullName>
        <ecNumber evidence="3">3.5.1.44</ecNumber>
    </recommendedName>
</protein>
<dbReference type="InterPro" id="IPR011324">
    <property type="entry name" value="Cytotoxic_necrot_fac-like_cat"/>
</dbReference>
<evidence type="ECO:0000256" key="2">
    <source>
        <dbReference type="ARBA" id="ARBA00022801"/>
    </source>
</evidence>
<sequence length="165" mass="17728">METAGEIVKVGIADIGILKGPGKIRTSGLGSCVGVLIYDLREQLAALVHIMLPDSSSFRGDNLNRAKYADTGIREAITLLKQNGARSHYLKAKIAGGAQMFQLSAAQDMMRIGPRNIEAVKQVLSSLRIPLISEEVGGSNGRTIEFSFVTGMLTIRTVNEGIKEI</sequence>
<dbReference type="RefSeq" id="WP_343841169.1">
    <property type="nucleotide sequence ID" value="NZ_BAAADO010000004.1"/>
</dbReference>
<keyword evidence="5" id="KW-1185">Reference proteome</keyword>
<reference evidence="5" key="1">
    <citation type="journal article" date="2019" name="Int. J. Syst. Evol. Microbiol.">
        <title>The Global Catalogue of Microorganisms (GCM) 10K type strain sequencing project: providing services to taxonomists for standard genome sequencing and annotation.</title>
        <authorList>
            <consortium name="The Broad Institute Genomics Platform"/>
            <consortium name="The Broad Institute Genome Sequencing Center for Infectious Disease"/>
            <person name="Wu L."/>
            <person name="Ma J."/>
        </authorList>
    </citation>
    <scope>NUCLEOTIDE SEQUENCE [LARGE SCALE GENOMIC DNA]</scope>
    <source>
        <strain evidence="5">JCM 12389</strain>
    </source>
</reference>
<proteinExistence type="inferred from homology"/>
<dbReference type="EC" id="3.5.1.44" evidence="3"/>
<evidence type="ECO:0000256" key="1">
    <source>
        <dbReference type="ARBA" id="ARBA00022500"/>
    </source>
</evidence>
<comment type="catalytic activity">
    <reaction evidence="3">
        <text>L-glutaminyl-[protein] + H2O = L-glutamyl-[protein] + NH4(+)</text>
        <dbReference type="Rhea" id="RHEA:16441"/>
        <dbReference type="Rhea" id="RHEA-COMP:10207"/>
        <dbReference type="Rhea" id="RHEA-COMP:10208"/>
        <dbReference type="ChEBI" id="CHEBI:15377"/>
        <dbReference type="ChEBI" id="CHEBI:28938"/>
        <dbReference type="ChEBI" id="CHEBI:29973"/>
        <dbReference type="ChEBI" id="CHEBI:30011"/>
        <dbReference type="EC" id="3.5.1.44"/>
    </reaction>
</comment>
<evidence type="ECO:0000256" key="3">
    <source>
        <dbReference type="HAMAP-Rule" id="MF_01440"/>
    </source>
</evidence>
<dbReference type="Pfam" id="PF03975">
    <property type="entry name" value="CheD"/>
    <property type="match status" value="1"/>
</dbReference>
<dbReference type="HAMAP" id="MF_01440">
    <property type="entry name" value="CheD"/>
    <property type="match status" value="1"/>
</dbReference>
<dbReference type="InterPro" id="IPR038592">
    <property type="entry name" value="CheD-like_sf"/>
</dbReference>
<keyword evidence="1 3" id="KW-0145">Chemotaxis</keyword>
<name>A0ABP3L915_9BACI</name>
<dbReference type="EMBL" id="BAAADO010000004">
    <property type="protein sequence ID" value="GAA0495751.1"/>
    <property type="molecule type" value="Genomic_DNA"/>
</dbReference>
<dbReference type="Gene3D" id="3.30.1330.200">
    <property type="match status" value="1"/>
</dbReference>
<dbReference type="PANTHER" id="PTHR35147:SF1">
    <property type="entry name" value="CHEMORECEPTOR GLUTAMINE DEAMIDASE CHED-RELATED"/>
    <property type="match status" value="1"/>
</dbReference>
<dbReference type="InterPro" id="IPR005659">
    <property type="entry name" value="Chemorcpt_Glu_NH3ase_CheD"/>
</dbReference>
<comment type="caution">
    <text evidence="4">The sequence shown here is derived from an EMBL/GenBank/DDBJ whole genome shotgun (WGS) entry which is preliminary data.</text>
</comment>
<comment type="similarity">
    <text evidence="3">Belongs to the CheD family.</text>
</comment>